<keyword evidence="4" id="KW-0804">Transcription</keyword>
<dbReference type="NCBIfam" id="TIGR02937">
    <property type="entry name" value="sigma70-ECF"/>
    <property type="match status" value="1"/>
</dbReference>
<dbReference type="Gene3D" id="1.10.1740.10">
    <property type="match status" value="1"/>
</dbReference>
<dbReference type="RefSeq" id="WP_109436105.1">
    <property type="nucleotide sequence ID" value="NZ_CANLFO010000003.1"/>
</dbReference>
<reference evidence="7 8" key="1">
    <citation type="submission" date="2019-07" db="EMBL/GenBank/DDBJ databases">
        <title>The draft genome sequence of Aquimarina algiphila M91.</title>
        <authorList>
            <person name="Meng X."/>
        </authorList>
    </citation>
    <scope>NUCLEOTIDE SEQUENCE [LARGE SCALE GENOMIC DNA]</scope>
    <source>
        <strain evidence="7 8">M91</strain>
    </source>
</reference>
<gene>
    <name evidence="7" type="ORF">FOF46_26250</name>
</gene>
<dbReference type="Pfam" id="PF04542">
    <property type="entry name" value="Sigma70_r2"/>
    <property type="match status" value="1"/>
</dbReference>
<comment type="caution">
    <text evidence="7">The sequence shown here is derived from an EMBL/GenBank/DDBJ whole genome shotgun (WGS) entry which is preliminary data.</text>
</comment>
<evidence type="ECO:0000259" key="5">
    <source>
        <dbReference type="Pfam" id="PF04542"/>
    </source>
</evidence>
<dbReference type="PANTHER" id="PTHR43133">
    <property type="entry name" value="RNA POLYMERASE ECF-TYPE SIGMA FACTO"/>
    <property type="match status" value="1"/>
</dbReference>
<dbReference type="OrthoDB" id="659855at2"/>
<dbReference type="CDD" id="cd06171">
    <property type="entry name" value="Sigma70_r4"/>
    <property type="match status" value="1"/>
</dbReference>
<dbReference type="SUPFAM" id="SSF88946">
    <property type="entry name" value="Sigma2 domain of RNA polymerase sigma factors"/>
    <property type="match status" value="1"/>
</dbReference>
<dbReference type="Pfam" id="PF08281">
    <property type="entry name" value="Sigma70_r4_2"/>
    <property type="match status" value="1"/>
</dbReference>
<evidence type="ECO:0000259" key="6">
    <source>
        <dbReference type="Pfam" id="PF08281"/>
    </source>
</evidence>
<feature type="domain" description="RNA polymerase sigma-70 region 2" evidence="5">
    <location>
        <begin position="17"/>
        <end position="81"/>
    </location>
</feature>
<dbReference type="InterPro" id="IPR013324">
    <property type="entry name" value="RNA_pol_sigma_r3/r4-like"/>
</dbReference>
<dbReference type="InterPro" id="IPR013325">
    <property type="entry name" value="RNA_pol_sigma_r2"/>
</dbReference>
<proteinExistence type="inferred from homology"/>
<evidence type="ECO:0000256" key="4">
    <source>
        <dbReference type="ARBA" id="ARBA00023163"/>
    </source>
</evidence>
<dbReference type="GO" id="GO:0003677">
    <property type="term" value="F:DNA binding"/>
    <property type="evidence" value="ECO:0007669"/>
    <property type="project" value="InterPro"/>
</dbReference>
<dbReference type="EMBL" id="VLNR01000081">
    <property type="protein sequence ID" value="TSE04430.1"/>
    <property type="molecule type" value="Genomic_DNA"/>
</dbReference>
<comment type="similarity">
    <text evidence="1">Belongs to the sigma-70 factor family. ECF subfamily.</text>
</comment>
<dbReference type="AlphaFoldDB" id="A0A554VCH8"/>
<feature type="domain" description="RNA polymerase sigma factor 70 region 4 type 2" evidence="6">
    <location>
        <begin position="111"/>
        <end position="163"/>
    </location>
</feature>
<dbReference type="GO" id="GO:0006352">
    <property type="term" value="P:DNA-templated transcription initiation"/>
    <property type="evidence" value="ECO:0007669"/>
    <property type="project" value="InterPro"/>
</dbReference>
<organism evidence="7 8">
    <name type="scientific">Aquimarina algiphila</name>
    <dbReference type="NCBI Taxonomy" id="2047982"/>
    <lineage>
        <taxon>Bacteria</taxon>
        <taxon>Pseudomonadati</taxon>
        <taxon>Bacteroidota</taxon>
        <taxon>Flavobacteriia</taxon>
        <taxon>Flavobacteriales</taxon>
        <taxon>Flavobacteriaceae</taxon>
        <taxon>Aquimarina</taxon>
    </lineage>
</organism>
<dbReference type="SUPFAM" id="SSF88659">
    <property type="entry name" value="Sigma3 and sigma4 domains of RNA polymerase sigma factors"/>
    <property type="match status" value="1"/>
</dbReference>
<dbReference type="Proteomes" id="UP000318833">
    <property type="component" value="Unassembled WGS sequence"/>
</dbReference>
<keyword evidence="2" id="KW-0805">Transcription regulation</keyword>
<evidence type="ECO:0000256" key="3">
    <source>
        <dbReference type="ARBA" id="ARBA00023082"/>
    </source>
</evidence>
<evidence type="ECO:0000256" key="2">
    <source>
        <dbReference type="ARBA" id="ARBA00023015"/>
    </source>
</evidence>
<protein>
    <submittedName>
        <fullName evidence="7">RNA polymerase sigma factor</fullName>
    </submittedName>
</protein>
<accession>A0A554VCH8</accession>
<dbReference type="InterPro" id="IPR039425">
    <property type="entry name" value="RNA_pol_sigma-70-like"/>
</dbReference>
<evidence type="ECO:0000313" key="7">
    <source>
        <dbReference type="EMBL" id="TSE04430.1"/>
    </source>
</evidence>
<evidence type="ECO:0000313" key="8">
    <source>
        <dbReference type="Proteomes" id="UP000318833"/>
    </source>
</evidence>
<keyword evidence="3" id="KW-0731">Sigma factor</keyword>
<dbReference type="GO" id="GO:0016987">
    <property type="term" value="F:sigma factor activity"/>
    <property type="evidence" value="ECO:0007669"/>
    <property type="project" value="UniProtKB-KW"/>
</dbReference>
<sequence>MVQFSKSVCEQPVFTKLFETHAEDIRNFAYYKCGDRDQAEDLMQEAFIKLWHNCKKVIFEKAKGFLCTVANNLFLNQVAHKKVRLEYSKIPRSNRNVESPDFVMEEKEFMDKLQNAIGGLSDGQREVFLLNRINKKTYNEIADMLDISVKAVEKRMHNALKELRKLVKNI</sequence>
<dbReference type="InterPro" id="IPR013249">
    <property type="entry name" value="RNA_pol_sigma70_r4_t2"/>
</dbReference>
<dbReference type="InterPro" id="IPR036388">
    <property type="entry name" value="WH-like_DNA-bd_sf"/>
</dbReference>
<dbReference type="PANTHER" id="PTHR43133:SF46">
    <property type="entry name" value="RNA POLYMERASE SIGMA-70 FACTOR ECF SUBFAMILY"/>
    <property type="match status" value="1"/>
</dbReference>
<name>A0A554VCH8_9FLAO</name>
<dbReference type="InterPro" id="IPR014284">
    <property type="entry name" value="RNA_pol_sigma-70_dom"/>
</dbReference>
<evidence type="ECO:0000256" key="1">
    <source>
        <dbReference type="ARBA" id="ARBA00010641"/>
    </source>
</evidence>
<keyword evidence="8" id="KW-1185">Reference proteome</keyword>
<dbReference type="InterPro" id="IPR007627">
    <property type="entry name" value="RNA_pol_sigma70_r2"/>
</dbReference>
<dbReference type="Gene3D" id="1.10.10.10">
    <property type="entry name" value="Winged helix-like DNA-binding domain superfamily/Winged helix DNA-binding domain"/>
    <property type="match status" value="1"/>
</dbReference>